<dbReference type="InterPro" id="IPR036412">
    <property type="entry name" value="HAD-like_sf"/>
</dbReference>
<dbReference type="EMBL" id="JAGYWB010000007">
    <property type="protein sequence ID" value="KAI0516005.1"/>
    <property type="molecule type" value="Genomic_DNA"/>
</dbReference>
<gene>
    <name evidence="1" type="ORF">KFK09_008677</name>
</gene>
<dbReference type="Proteomes" id="UP000829196">
    <property type="component" value="Unassembled WGS sequence"/>
</dbReference>
<name>A0A8T3BNQ2_DENNO</name>
<organism evidence="1 2">
    <name type="scientific">Dendrobium nobile</name>
    <name type="common">Orchid</name>
    <dbReference type="NCBI Taxonomy" id="94219"/>
    <lineage>
        <taxon>Eukaryota</taxon>
        <taxon>Viridiplantae</taxon>
        <taxon>Streptophyta</taxon>
        <taxon>Embryophyta</taxon>
        <taxon>Tracheophyta</taxon>
        <taxon>Spermatophyta</taxon>
        <taxon>Magnoliopsida</taxon>
        <taxon>Liliopsida</taxon>
        <taxon>Asparagales</taxon>
        <taxon>Orchidaceae</taxon>
        <taxon>Epidendroideae</taxon>
        <taxon>Malaxideae</taxon>
        <taxon>Dendrobiinae</taxon>
        <taxon>Dendrobium</taxon>
    </lineage>
</organism>
<dbReference type="SUPFAM" id="SSF56784">
    <property type="entry name" value="HAD-like"/>
    <property type="match status" value="1"/>
</dbReference>
<keyword evidence="2" id="KW-1185">Reference proteome</keyword>
<proteinExistence type="predicted"/>
<dbReference type="SMR" id="A0A8T3BNQ2"/>
<dbReference type="InterPro" id="IPR006439">
    <property type="entry name" value="HAD-SF_hydro_IA"/>
</dbReference>
<dbReference type="AlphaFoldDB" id="A0A8T3BNQ2"/>
<dbReference type="InterPro" id="IPR023214">
    <property type="entry name" value="HAD_sf"/>
</dbReference>
<evidence type="ECO:0000313" key="1">
    <source>
        <dbReference type="EMBL" id="KAI0516005.1"/>
    </source>
</evidence>
<dbReference type="Pfam" id="PF00702">
    <property type="entry name" value="Hydrolase"/>
    <property type="match status" value="1"/>
</dbReference>
<reference evidence="1" key="1">
    <citation type="journal article" date="2022" name="Front. Genet.">
        <title>Chromosome-Scale Assembly of the Dendrobium nobile Genome Provides Insights Into the Molecular Mechanism of the Biosynthesis of the Medicinal Active Ingredient of Dendrobium.</title>
        <authorList>
            <person name="Xu Q."/>
            <person name="Niu S.-C."/>
            <person name="Li K.-L."/>
            <person name="Zheng P.-J."/>
            <person name="Zhang X.-J."/>
            <person name="Jia Y."/>
            <person name="Liu Y."/>
            <person name="Niu Y.-X."/>
            <person name="Yu L.-H."/>
            <person name="Chen D.-F."/>
            <person name="Zhang G.-Q."/>
        </authorList>
    </citation>
    <scope>NUCLEOTIDE SEQUENCE</scope>
    <source>
        <tissue evidence="1">Leaf</tissue>
    </source>
</reference>
<accession>A0A8T3BNQ2</accession>
<dbReference type="PANTHER" id="PTHR43611">
    <property type="entry name" value="ALPHA-D-GLUCOSE 1-PHOSPHATE PHOSPHATASE"/>
    <property type="match status" value="1"/>
</dbReference>
<dbReference type="SFLD" id="SFLDS00003">
    <property type="entry name" value="Haloacid_Dehalogenase"/>
    <property type="match status" value="1"/>
</dbReference>
<protein>
    <submittedName>
        <fullName evidence="1">Uncharacterized protein</fullName>
    </submittedName>
</protein>
<dbReference type="OrthoDB" id="2012566at2759"/>
<sequence length="239" mass="27056">MAASFRPTASVSTHLKSISAATKSPAIVGAVDLSTLEKRKLPVLLFDVMDTIVRDPFYYDIPAFFKMSMRELLEEKHPTAWVEFEKGLIDEIELGKKFFKDGRAFDLEGLKDCMRRGYSYVDGIEELLQALKQNNYELHAFTNYPIWYKMIEEKLELSKYLSWTFCSCLIGKRKPAPDSYAVVVHLLNVEPASCIFIDDRETNVKAAVNAGMVGIHFKNADSLKQDLSSLGVVLEVLNN</sequence>
<dbReference type="NCBIfam" id="TIGR01509">
    <property type="entry name" value="HAD-SF-IA-v3"/>
    <property type="match status" value="1"/>
</dbReference>
<dbReference type="SFLD" id="SFLDG01129">
    <property type="entry name" value="C1.5:_HAD__Beta-PGM__Phosphata"/>
    <property type="match status" value="1"/>
</dbReference>
<dbReference type="PANTHER" id="PTHR43611:SF3">
    <property type="entry name" value="FLAVIN MONONUCLEOTIDE HYDROLASE 1, CHLOROPLATIC"/>
    <property type="match status" value="1"/>
</dbReference>
<comment type="caution">
    <text evidence="1">The sequence shown here is derived from an EMBL/GenBank/DDBJ whole genome shotgun (WGS) entry which is preliminary data.</text>
</comment>
<evidence type="ECO:0000313" key="2">
    <source>
        <dbReference type="Proteomes" id="UP000829196"/>
    </source>
</evidence>
<dbReference type="Gene3D" id="3.40.50.1000">
    <property type="entry name" value="HAD superfamily/HAD-like"/>
    <property type="match status" value="1"/>
</dbReference>